<dbReference type="Pfam" id="PF04349">
    <property type="entry name" value="MdoG"/>
    <property type="match status" value="1"/>
</dbReference>
<evidence type="ECO:0000259" key="6">
    <source>
        <dbReference type="Pfam" id="PF04349"/>
    </source>
</evidence>
<comment type="pathway">
    <text evidence="2">Glycan metabolism; osmoregulated periplasmic glucan (OPG) biosynthesis.</text>
</comment>
<dbReference type="GO" id="GO:0030288">
    <property type="term" value="C:outer membrane-bounded periplasmic space"/>
    <property type="evidence" value="ECO:0007669"/>
    <property type="project" value="TreeGrafter"/>
</dbReference>
<evidence type="ECO:0000256" key="1">
    <source>
        <dbReference type="ARBA" id="ARBA00004418"/>
    </source>
</evidence>
<evidence type="ECO:0000256" key="4">
    <source>
        <dbReference type="ARBA" id="ARBA00022764"/>
    </source>
</evidence>
<name>A0A1H7QLH5_9GAMM</name>
<evidence type="ECO:0000313" key="7">
    <source>
        <dbReference type="EMBL" id="SEL48608.1"/>
    </source>
</evidence>
<dbReference type="InterPro" id="IPR013783">
    <property type="entry name" value="Ig-like_fold"/>
</dbReference>
<dbReference type="SUPFAM" id="SSF74650">
    <property type="entry name" value="Galactose mutarotase-like"/>
    <property type="match status" value="1"/>
</dbReference>
<dbReference type="STRING" id="1396821.SAMN05444515_11823"/>
<dbReference type="PANTHER" id="PTHR30504:SF2">
    <property type="entry name" value="GLUCANS BIOSYNTHESIS PROTEIN G"/>
    <property type="match status" value="1"/>
</dbReference>
<proteinExistence type="inferred from homology"/>
<dbReference type="OrthoDB" id="335750at2"/>
<dbReference type="InterPro" id="IPR011013">
    <property type="entry name" value="Gal_mutarotase_sf_dom"/>
</dbReference>
<dbReference type="InterPro" id="IPR014718">
    <property type="entry name" value="GH-type_carb-bd"/>
</dbReference>
<keyword evidence="4" id="KW-0574">Periplasm</keyword>
<dbReference type="EMBL" id="FOAA01000018">
    <property type="protein sequence ID" value="SEL48608.1"/>
    <property type="molecule type" value="Genomic_DNA"/>
</dbReference>
<evidence type="ECO:0000256" key="5">
    <source>
        <dbReference type="SAM" id="SignalP"/>
    </source>
</evidence>
<evidence type="ECO:0000256" key="2">
    <source>
        <dbReference type="ARBA" id="ARBA00005001"/>
    </source>
</evidence>
<feature type="domain" description="Glucan biosynthesis periplasmic MdoG C-terminal" evidence="6">
    <location>
        <begin position="26"/>
        <end position="504"/>
    </location>
</feature>
<dbReference type="PIRSF" id="PIRSF006281">
    <property type="entry name" value="MdoG"/>
    <property type="match status" value="1"/>
</dbReference>
<dbReference type="InterPro" id="IPR014438">
    <property type="entry name" value="Glucan_biosyn_MdoG/MdoD"/>
</dbReference>
<reference evidence="8" key="1">
    <citation type="submission" date="2016-10" db="EMBL/GenBank/DDBJ databases">
        <authorList>
            <person name="Varghese N."/>
            <person name="Submissions S."/>
        </authorList>
    </citation>
    <scope>NUCLEOTIDE SEQUENCE [LARGE SCALE GENOMIC DNA]</scope>
    <source>
        <strain evidence="8">DSM 241</strain>
    </source>
</reference>
<evidence type="ECO:0000313" key="8">
    <source>
        <dbReference type="Proteomes" id="UP000199256"/>
    </source>
</evidence>
<keyword evidence="8" id="KW-1185">Reference proteome</keyword>
<dbReference type="UniPathway" id="UPA00637"/>
<dbReference type="Proteomes" id="UP000199256">
    <property type="component" value="Unassembled WGS sequence"/>
</dbReference>
<dbReference type="Gene3D" id="2.60.40.10">
    <property type="entry name" value="Immunoglobulins"/>
    <property type="match status" value="1"/>
</dbReference>
<comment type="subcellular location">
    <subcellularLocation>
        <location evidence="1">Periplasm</location>
    </subcellularLocation>
</comment>
<feature type="chain" id="PRO_5011502778" evidence="5">
    <location>
        <begin position="23"/>
        <end position="510"/>
    </location>
</feature>
<dbReference type="GO" id="GO:0051274">
    <property type="term" value="P:beta-glucan biosynthetic process"/>
    <property type="evidence" value="ECO:0007669"/>
    <property type="project" value="TreeGrafter"/>
</dbReference>
<dbReference type="InterPro" id="IPR014756">
    <property type="entry name" value="Ig_E-set"/>
</dbReference>
<gene>
    <name evidence="7" type="ORF">SAMN05444515_11823</name>
</gene>
<dbReference type="GO" id="GO:0030246">
    <property type="term" value="F:carbohydrate binding"/>
    <property type="evidence" value="ECO:0007669"/>
    <property type="project" value="InterPro"/>
</dbReference>
<dbReference type="Gene3D" id="2.70.98.10">
    <property type="match status" value="1"/>
</dbReference>
<evidence type="ECO:0000256" key="3">
    <source>
        <dbReference type="ARBA" id="ARBA00009284"/>
    </source>
</evidence>
<keyword evidence="5" id="KW-0732">Signal</keyword>
<dbReference type="SUPFAM" id="SSF81296">
    <property type="entry name" value="E set domains"/>
    <property type="match status" value="1"/>
</dbReference>
<dbReference type="AlphaFoldDB" id="A0A1H7QLH5"/>
<feature type="signal peptide" evidence="5">
    <location>
        <begin position="1"/>
        <end position="22"/>
    </location>
</feature>
<dbReference type="GO" id="GO:0003824">
    <property type="term" value="F:catalytic activity"/>
    <property type="evidence" value="ECO:0007669"/>
    <property type="project" value="InterPro"/>
</dbReference>
<dbReference type="InterPro" id="IPR007444">
    <property type="entry name" value="Glucan_biosyn_MdoG_C"/>
</dbReference>
<dbReference type="PANTHER" id="PTHR30504">
    <property type="entry name" value="GLUCANS BIOSYNTHESIS PROTEIN"/>
    <property type="match status" value="1"/>
</dbReference>
<organism evidence="7 8">
    <name type="scientific">Ectothiorhodospira marina</name>
    <dbReference type="NCBI Taxonomy" id="1396821"/>
    <lineage>
        <taxon>Bacteria</taxon>
        <taxon>Pseudomonadati</taxon>
        <taxon>Pseudomonadota</taxon>
        <taxon>Gammaproteobacteria</taxon>
        <taxon>Chromatiales</taxon>
        <taxon>Ectothiorhodospiraceae</taxon>
        <taxon>Ectothiorhodospira</taxon>
    </lineage>
</organism>
<comment type="similarity">
    <text evidence="3">Belongs to the OpgD/OpgG family.</text>
</comment>
<accession>A0A1H7QLH5</accession>
<sequence length="510" mass="57267">MRGRGLALIMLMLCLAWPAAQADVLETLGERAQRLAESPWQAPATLEAPALAALNYDAHRQIRFRPERALWRGESDFQVQFLHAGFLFGQPIQVFEWVDGRRRPIAFDPGLFRYDDDAARLSPEQRAAGGFSGLRLHYPLNRANDGDEFLVFQGASYFRLVGRGQRYGLSARGLAVDTTRLGSEEFPVFTEFHLQRPAPEDRHVNLYALLEGPSVTGAYAFRVQTTEPITVDVEARLFARRDLTGLGIAPLTSMYTHGDLAGPIEADFRPRVHDSEGLLVRTRAEEWIWRPLTRPEAPRVSAFLDAAPSAFGLMQRTRGFADYLDQEARYDLRPGLWVEPGQGDWGAGRVVLLELPTPDETHDNIVAFWAPDSPMAAGESRRFSYRLTPRWEPPPGHDLARVVRTRSGPSKVPGQSAPAPPDQRRFVVDFKGGALDRLEGSLPVRAHLELHQGQWVEPPQVRPLPEGGWRATFVVAARAEAPADMRLQLRLHDQVLTETWQYLWQGPEDA</sequence>
<protein>
    <submittedName>
        <fullName evidence="7">Glucans biosynthesis protein</fullName>
    </submittedName>
</protein>